<organism evidence="4 5">
    <name type="scientific">Amphritea japonica ATCC BAA-1530</name>
    <dbReference type="NCBI Taxonomy" id="1278309"/>
    <lineage>
        <taxon>Bacteria</taxon>
        <taxon>Pseudomonadati</taxon>
        <taxon>Pseudomonadota</taxon>
        <taxon>Gammaproteobacteria</taxon>
        <taxon>Oceanospirillales</taxon>
        <taxon>Oceanospirillaceae</taxon>
        <taxon>Amphritea</taxon>
    </lineage>
</organism>
<dbReference type="Proteomes" id="UP000595663">
    <property type="component" value="Chromosome"/>
</dbReference>
<keyword evidence="5" id="KW-1185">Reference proteome</keyword>
<accession>A0A7R6P5Q2</accession>
<proteinExistence type="predicted"/>
<evidence type="ECO:0000256" key="1">
    <source>
        <dbReference type="ARBA" id="ARBA00022723"/>
    </source>
</evidence>
<protein>
    <submittedName>
        <fullName evidence="4">Type IV pilus assembly protein PilY1</fullName>
    </submittedName>
</protein>
<evidence type="ECO:0000313" key="4">
    <source>
        <dbReference type="EMBL" id="BBB27724.1"/>
    </source>
</evidence>
<evidence type="ECO:0000259" key="3">
    <source>
        <dbReference type="Pfam" id="PF05567"/>
    </source>
</evidence>
<dbReference type="KEGG" id="ajp:AMJAP_3139"/>
<dbReference type="InterPro" id="IPR008707">
    <property type="entry name" value="B-propeller_PilY1"/>
</dbReference>
<dbReference type="GO" id="GO:0046872">
    <property type="term" value="F:metal ion binding"/>
    <property type="evidence" value="ECO:0007669"/>
    <property type="project" value="UniProtKB-KW"/>
</dbReference>
<evidence type="ECO:0000313" key="5">
    <source>
        <dbReference type="Proteomes" id="UP000595663"/>
    </source>
</evidence>
<feature type="domain" description="PilY1 beta-propeller" evidence="3">
    <location>
        <begin position="1101"/>
        <end position="1500"/>
    </location>
</feature>
<reference evidence="4 5" key="1">
    <citation type="journal article" date="2008" name="Int. J. Syst. Evol. Microbiol.">
        <title>Amphritea japonica sp. nov. and Amphritea balenae sp. nov., isolated from the sediment adjacent to sperm whale carcasses off Kagoshima, Japan.</title>
        <authorList>
            <person name="Miyazaki M."/>
            <person name="Nogi Y."/>
            <person name="Fujiwara Y."/>
            <person name="Kawato M."/>
            <person name="Nagahama T."/>
            <person name="Kubokawa K."/>
            <person name="Horikoshi K."/>
        </authorList>
    </citation>
    <scope>NUCLEOTIDE SEQUENCE [LARGE SCALE GENOMIC DNA]</scope>
    <source>
        <strain evidence="4 5">ATCC BAA-1530</strain>
    </source>
</reference>
<evidence type="ECO:0000256" key="2">
    <source>
        <dbReference type="ARBA" id="ARBA00022837"/>
    </source>
</evidence>
<keyword evidence="2" id="KW-0106">Calcium</keyword>
<dbReference type="EMBL" id="AP014545">
    <property type="protein sequence ID" value="BBB27724.1"/>
    <property type="molecule type" value="Genomic_DNA"/>
</dbReference>
<gene>
    <name evidence="4" type="ORF">AMJAP_3139</name>
</gene>
<keyword evidence="1" id="KW-0479">Metal-binding</keyword>
<dbReference type="Pfam" id="PF05567">
    <property type="entry name" value="T4P_PilY1"/>
    <property type="match status" value="1"/>
</dbReference>
<dbReference type="OrthoDB" id="7156875at2"/>
<sequence>MRPLQPQRIIAMLTKQDRRVSMNILSKIRISIFAGGLVVLATLSASVSAVDTSLNYTGIPPFLAAETGQPNIVIAMDISGSMKAVAYADTGAGNWKSGLHDDFNPAKRYYGYFDSEKKYRYNLVSGVFLASGDLTGAGNIQGTLLADEWNGNFLNWMAMRRIDVIRKVMVGGKVESRDSASLNVIDGQPRYVLLGQHEPYDYSFRKAYTGSSAFTPTAFANSTEFLINEGMIDVSNGASASAVPLGDHMELGQVTMDWTNGDSWKSVSYTNTYTNPIVVALAVSYNGGDPVESRVKSVTASGFKIRMQEHDYKDGNHTTEDIVYLVAEKGQHTLTLSDSSTVNVFAGERSTDKTWNDGDSFITESLTGFASTPRVFTGISSNNSSRPVHTRVKNISASSFKMILQNEEDYTNDHPSNEDIHYIAIDNVAAGSTLDTGVILNVSSIGSVRESWKDVDLSANGFSSVPFFGAAMQTTNDPDPANVRYGDSNPTASIIDIQIDEEQSANNERSHSNETVGYIAATGAQGFRIRVAIDSEPTGVIQDNAQTMRFGLAVYNYDHTTKTPTNLYNGNSVHGSTFWPCYPDTSKPVSLRTTYDTCIRTDIRYTDEDPDGLYGDEANIVEVIEDHPLIWGTTPIAETLYDIWGYYGQGNISTSAPARPGNTAYYDPKSTKPAYEVNSDWDPYYFADYGRKLNCAKSFVLHFNDGAPYTDWNGSGVHPVIETDGVGAIGQNQALDDVAWNMRKYDCRDEAGMSTHQEIVSYYVYAALGEGELNNTSTTLMREAAANGGFYDEGVGAANASGVKPGEDDHIPTPKHPVDFKSYFQQILDDPTFKCDVNEWDQDGDCNPDTFYMADDGEALVSQLNAALASILRRSSSGGAASVVASSTSGEGAIYTALFQNSRIKGNEEVAWVGNVYAMMVDNAGYMRVDGNGDRTLGGFADDPIVDMCFDEADQLVRVKLSTSKALRPTSVQSANCEIGTGAGQFGETLQSLEDNNKYLWQGATWLNTMTDSNTQVQRNYTNLSQQRHIITGIDSDRTTDNLMIHNAEAVDFIPASFSDDEKRNLLGVTAAEVTDLVNWVRGENVSGYRSRAFDGDTLRLGDVIYSVPTVVGAPAEAIDLLYNDSSYLAYKRKWKNRRNVLYVGGNDGMLHAFNAGWFNSATKKFYKGPPTPSSTAGNDSTFELGSEMWAYIPQAMLPHLKYLAAPSYGAVGGNHIYGVDLTPRVFDAQIFTPDSTHTSGWGTVLVGGMRLGGGGVEVDHDNDSTTPDRRITSSYFVFDVTDPESAPKLMLEFTDADLGFTLSRPSPLRVKYSSANDKWYLMLSSGPTNNPAGFLDVKSTSRGALYLLDLDYTDNLISLETDFGTGGKLALADATYNSSTIDNSTSFISEPVVVDYDLDAAADAVYFGTVTGDPSGWGGDLFRIQIEDSGGYLPVTSWATSLLTPIGKPVSSKPGVGLDYRENRWVYTGTGRFYTREDTQDTTVHTYYGIKEPRVTGTGNTSGNLTWAVSDDLVDVSNAKVQASNGSLTGVSGVSGLTSGDNQKKLEAILAQYKSDTASLGYYHGWKKDLGAGNKIIGSPALLGGTLTYTGYEPIPDACEYKGTSRLYVLNYITGTANASPIIGTYDESGTAYVATVIEVGSAPAVTPSLHRGSGYTDADGDGTSAFVNTADGKTIRIEQDNEGSIYSGEMSWRKLFGE</sequence>
<name>A0A7R6P5Q2_9GAMM</name>